<evidence type="ECO:0000313" key="3">
    <source>
        <dbReference type="Proteomes" id="UP000256964"/>
    </source>
</evidence>
<keyword evidence="3" id="KW-1185">Reference proteome</keyword>
<dbReference type="SUPFAM" id="SSF53756">
    <property type="entry name" value="UDP-Glycosyltransferase/glycogen phosphorylase"/>
    <property type="match status" value="1"/>
</dbReference>
<keyword evidence="1" id="KW-0808">Transferase</keyword>
<evidence type="ECO:0000256" key="1">
    <source>
        <dbReference type="ARBA" id="ARBA00022679"/>
    </source>
</evidence>
<proteinExistence type="predicted"/>
<name>A0A371DRI0_9APHY</name>
<protein>
    <submittedName>
        <fullName evidence="2">UDP-Glycosyltransferase/glycogen phosphorylase</fullName>
    </submittedName>
</protein>
<dbReference type="OrthoDB" id="5835829at2759"/>
<evidence type="ECO:0000313" key="2">
    <source>
        <dbReference type="EMBL" id="RDX55142.1"/>
    </source>
</evidence>
<dbReference type="CDD" id="cd03784">
    <property type="entry name" value="GT1_Gtf-like"/>
    <property type="match status" value="1"/>
</dbReference>
<gene>
    <name evidence="2" type="ORF">OH76DRAFT_869880</name>
</gene>
<dbReference type="PANTHER" id="PTHR48045:SF31">
    <property type="entry name" value="UDP-GLYCOSYLTRANSFERASE 76B1-LIKE"/>
    <property type="match status" value="1"/>
</dbReference>
<accession>A0A371DRI0</accession>
<dbReference type="GO" id="GO:0008194">
    <property type="term" value="F:UDP-glycosyltransferase activity"/>
    <property type="evidence" value="ECO:0007669"/>
    <property type="project" value="InterPro"/>
</dbReference>
<dbReference type="PANTHER" id="PTHR48045">
    <property type="entry name" value="UDP-GLYCOSYLTRANSFERASE 72B1"/>
    <property type="match status" value="1"/>
</dbReference>
<dbReference type="Pfam" id="PF00201">
    <property type="entry name" value="UDPGT"/>
    <property type="match status" value="1"/>
</dbReference>
<dbReference type="Gene3D" id="3.40.50.2000">
    <property type="entry name" value="Glycogen Phosphorylase B"/>
    <property type="match status" value="2"/>
</dbReference>
<dbReference type="EMBL" id="KZ857383">
    <property type="protein sequence ID" value="RDX55142.1"/>
    <property type="molecule type" value="Genomic_DNA"/>
</dbReference>
<reference evidence="2 3" key="1">
    <citation type="journal article" date="2018" name="Biotechnol. Biofuels">
        <title>Integrative visual omics of the white-rot fungus Polyporus brumalis exposes the biotechnological potential of its oxidative enzymes for delignifying raw plant biomass.</title>
        <authorList>
            <person name="Miyauchi S."/>
            <person name="Rancon A."/>
            <person name="Drula E."/>
            <person name="Hage H."/>
            <person name="Chaduli D."/>
            <person name="Favel A."/>
            <person name="Grisel S."/>
            <person name="Henrissat B."/>
            <person name="Herpoel-Gimbert I."/>
            <person name="Ruiz-Duenas F.J."/>
            <person name="Chevret D."/>
            <person name="Hainaut M."/>
            <person name="Lin J."/>
            <person name="Wang M."/>
            <person name="Pangilinan J."/>
            <person name="Lipzen A."/>
            <person name="Lesage-Meessen L."/>
            <person name="Navarro D."/>
            <person name="Riley R."/>
            <person name="Grigoriev I.V."/>
            <person name="Zhou S."/>
            <person name="Raouche S."/>
            <person name="Rosso M.N."/>
        </authorList>
    </citation>
    <scope>NUCLEOTIDE SEQUENCE [LARGE SCALE GENOMIC DNA]</scope>
    <source>
        <strain evidence="2 3">BRFM 1820</strain>
    </source>
</reference>
<dbReference type="InterPro" id="IPR002213">
    <property type="entry name" value="UDP_glucos_trans"/>
</dbReference>
<dbReference type="STRING" id="139420.A0A371DRI0"/>
<organism evidence="2 3">
    <name type="scientific">Lentinus brumalis</name>
    <dbReference type="NCBI Taxonomy" id="2498619"/>
    <lineage>
        <taxon>Eukaryota</taxon>
        <taxon>Fungi</taxon>
        <taxon>Dikarya</taxon>
        <taxon>Basidiomycota</taxon>
        <taxon>Agaricomycotina</taxon>
        <taxon>Agaricomycetes</taxon>
        <taxon>Polyporales</taxon>
        <taxon>Polyporaceae</taxon>
        <taxon>Lentinus</taxon>
    </lineage>
</organism>
<dbReference type="Proteomes" id="UP000256964">
    <property type="component" value="Unassembled WGS sequence"/>
</dbReference>
<dbReference type="AlphaFoldDB" id="A0A371DRI0"/>
<sequence length="505" mass="55871">MTVGTKKHVVVFPMQMWGHTRTMCTLVARMVKLRNVAVTFFTTCGFYDRVSAEIGRDFHPHEQHLQARIRLIALQEGAEVHDSRGVEAAFEDAWLKIVNDEPLVCAKTGTTFATHPGRPAAAILDMFVPNAFEVVRKRSAGAVKVYIWVPVATLSIPMSFGRDFEPQARAEAARRGVSFDSVCLEMYLSKSSDSDGIVRSPCTPPMYAYEAHPQSFPFPPEMAGNILVKVGGNILKCDGLLTFDAADYCPKATETMRTWLAETGRKVYYAGPLIPTNPEDTSSDPRSASILKFLDEKLATNGAKSVVYISFGSMFWPMDDAKLLAVLEVLMEKKIPFVMSGAATLSRKPPPEMQEKLARYGDAIMADWVPQQALLEHPATGWYISHGGHNSTLETIMTSIPTILWPIDADQPMNAIHLAENLDIAYELIEVRNGAGAGKIYRTGRTPVGTVDAVKAEFRDVLERAFGEDGARKREKLAEVRRTLEGAWAEDGPARREVEEFLDAV</sequence>